<proteinExistence type="predicted"/>
<feature type="non-terminal residue" evidence="1">
    <location>
        <position position="38"/>
    </location>
</feature>
<name>A0A0F9R065_9ZZZZ</name>
<comment type="caution">
    <text evidence="1">The sequence shown here is derived from an EMBL/GenBank/DDBJ whole genome shotgun (WGS) entry which is preliminary data.</text>
</comment>
<gene>
    <name evidence="1" type="ORF">LCGC14_1032920</name>
</gene>
<accession>A0A0F9R065</accession>
<evidence type="ECO:0000313" key="1">
    <source>
        <dbReference type="EMBL" id="KKN10808.1"/>
    </source>
</evidence>
<reference evidence="1" key="1">
    <citation type="journal article" date="2015" name="Nature">
        <title>Complex archaea that bridge the gap between prokaryotes and eukaryotes.</title>
        <authorList>
            <person name="Spang A."/>
            <person name="Saw J.H."/>
            <person name="Jorgensen S.L."/>
            <person name="Zaremba-Niedzwiedzka K."/>
            <person name="Martijn J."/>
            <person name="Lind A.E."/>
            <person name="van Eijk R."/>
            <person name="Schleper C."/>
            <person name="Guy L."/>
            <person name="Ettema T.J."/>
        </authorList>
    </citation>
    <scope>NUCLEOTIDE SEQUENCE</scope>
</reference>
<dbReference type="EMBL" id="LAZR01004202">
    <property type="protein sequence ID" value="KKN10808.1"/>
    <property type="molecule type" value="Genomic_DNA"/>
</dbReference>
<dbReference type="AlphaFoldDB" id="A0A0F9R065"/>
<sequence>MKKRKIMTFALISAGVILIDQITKWIIKTTMDLHHTIE</sequence>
<protein>
    <submittedName>
        <fullName evidence="1">Uncharacterized protein</fullName>
    </submittedName>
</protein>
<organism evidence="1">
    <name type="scientific">marine sediment metagenome</name>
    <dbReference type="NCBI Taxonomy" id="412755"/>
    <lineage>
        <taxon>unclassified sequences</taxon>
        <taxon>metagenomes</taxon>
        <taxon>ecological metagenomes</taxon>
    </lineage>
</organism>